<comment type="caution">
    <text evidence="1">The sequence shown here is derived from an EMBL/GenBank/DDBJ whole genome shotgun (WGS) entry which is preliminary data.</text>
</comment>
<evidence type="ECO:0000313" key="1">
    <source>
        <dbReference type="EMBL" id="KKK52104.1"/>
    </source>
</evidence>
<dbReference type="EMBL" id="LAZR01067191">
    <property type="protein sequence ID" value="KKK52104.1"/>
    <property type="molecule type" value="Genomic_DNA"/>
</dbReference>
<sequence length="24" mass="2673">MVGQVRLCLLATGVAQNEPERFKL</sequence>
<organism evidence="1">
    <name type="scientific">marine sediment metagenome</name>
    <dbReference type="NCBI Taxonomy" id="412755"/>
    <lineage>
        <taxon>unclassified sequences</taxon>
        <taxon>metagenomes</taxon>
        <taxon>ecological metagenomes</taxon>
    </lineage>
</organism>
<name>A0A0F8YD84_9ZZZZ</name>
<feature type="non-terminal residue" evidence="1">
    <location>
        <position position="24"/>
    </location>
</feature>
<protein>
    <submittedName>
        <fullName evidence="1">Uncharacterized protein</fullName>
    </submittedName>
</protein>
<dbReference type="AlphaFoldDB" id="A0A0F8YD84"/>
<gene>
    <name evidence="1" type="ORF">LCGC14_3108310</name>
</gene>
<reference evidence="1" key="1">
    <citation type="journal article" date="2015" name="Nature">
        <title>Complex archaea that bridge the gap between prokaryotes and eukaryotes.</title>
        <authorList>
            <person name="Spang A."/>
            <person name="Saw J.H."/>
            <person name="Jorgensen S.L."/>
            <person name="Zaremba-Niedzwiedzka K."/>
            <person name="Martijn J."/>
            <person name="Lind A.E."/>
            <person name="van Eijk R."/>
            <person name="Schleper C."/>
            <person name="Guy L."/>
            <person name="Ettema T.J."/>
        </authorList>
    </citation>
    <scope>NUCLEOTIDE SEQUENCE</scope>
</reference>
<proteinExistence type="predicted"/>
<accession>A0A0F8YD84</accession>